<dbReference type="EMBL" id="CP041345">
    <property type="protein sequence ID" value="QKG79680.1"/>
    <property type="molecule type" value="Genomic_DNA"/>
</dbReference>
<gene>
    <name evidence="1" type="ORF">FHG85_05200</name>
</gene>
<evidence type="ECO:0000313" key="1">
    <source>
        <dbReference type="EMBL" id="QKG79680.1"/>
    </source>
</evidence>
<accession>A0A7D4BAV0</accession>
<proteinExistence type="predicted"/>
<name>A0A7D4BAV0_9BACT</name>
<dbReference type="Proteomes" id="UP000500961">
    <property type="component" value="Chromosome"/>
</dbReference>
<evidence type="ECO:0000313" key="2">
    <source>
        <dbReference type="Proteomes" id="UP000500961"/>
    </source>
</evidence>
<reference evidence="1 2" key="1">
    <citation type="submission" date="2019-07" db="EMBL/GenBank/DDBJ databases">
        <title>Thalassofilum flectens gen. nov., sp. nov., a novel moderate thermophilic anaerobe from a shallow sea hot spring in Kunashir Island (Russia), representing a new family in the order Bacteroidales, and proposal of Thalassofilacea fam. nov.</title>
        <authorList>
            <person name="Kochetkova T.V."/>
            <person name="Podosokorskaya O.A."/>
            <person name="Novikov A."/>
            <person name="Elcheninov A.G."/>
            <person name="Toshchakov S.V."/>
            <person name="Kublanov I.V."/>
        </authorList>
    </citation>
    <scope>NUCLEOTIDE SEQUENCE [LARGE SCALE GENOMIC DNA]</scope>
    <source>
        <strain evidence="1 2">38-H</strain>
    </source>
</reference>
<dbReference type="AlphaFoldDB" id="A0A7D4BAV0"/>
<sequence>MKPRAERAPAKRSALVELIPLHGGSDLIHNPQSTTGLFDGMEEGAMFMLDVKKSLMSLRLYKNYQISLVIDSKKIGALTPGEKFFKYEIQDKLFLIYEKAGKFSNINIEKTEKYSNFYDATMYQIKLGDFGLINCLSEKDRDIIYDFLSGKENHSVLFGSETLKINEKVYTCERIYRDIEEIEADLIKKNVYYKELNEKERFILYLPLNMWYRGYYYASVFMYNWLTGGGDIQMDEELFKFIDSWQLLKERNEEYLSYVEKNKNRKIEIDLEDDKFRLYDLNDLRGKILNEKVKLELSFENINNCKNYVIGDLNFGNCSVAEEDFVFDINNPHSTSFGSVSYRYFFEGEYDPQTRTIIVTKVWQEINDKFNFDGLQPLGAWSRSIFEPMEPISHVSVLEDKYNYFNDTFRSFHYKTGIGKDFEIKVKKKLTSL</sequence>
<protein>
    <submittedName>
        <fullName evidence="1">Uncharacterized protein</fullName>
    </submittedName>
</protein>
<keyword evidence="2" id="KW-1185">Reference proteome</keyword>
<dbReference type="KEGG" id="ttz:FHG85_05200"/>
<dbReference type="RefSeq" id="WP_173073677.1">
    <property type="nucleotide sequence ID" value="NZ_CP041345.1"/>
</dbReference>
<organism evidence="1 2">
    <name type="scientific">Tenuifilum thalassicum</name>
    <dbReference type="NCBI Taxonomy" id="2590900"/>
    <lineage>
        <taxon>Bacteria</taxon>
        <taxon>Pseudomonadati</taxon>
        <taxon>Bacteroidota</taxon>
        <taxon>Bacteroidia</taxon>
        <taxon>Bacteroidales</taxon>
        <taxon>Tenuifilaceae</taxon>
        <taxon>Tenuifilum</taxon>
    </lineage>
</organism>